<gene>
    <name evidence="2" type="ORF">SLEP1_g47042</name>
</gene>
<keyword evidence="3" id="KW-1185">Reference proteome</keyword>
<name>A0AAV5LRV4_9ROSI</name>
<protein>
    <submittedName>
        <fullName evidence="2">Uncharacterized protein</fullName>
    </submittedName>
</protein>
<feature type="transmembrane region" description="Helical" evidence="1">
    <location>
        <begin position="32"/>
        <end position="53"/>
    </location>
</feature>
<keyword evidence="1" id="KW-0472">Membrane</keyword>
<keyword evidence="1" id="KW-0812">Transmembrane</keyword>
<organism evidence="2 3">
    <name type="scientific">Rubroshorea leprosula</name>
    <dbReference type="NCBI Taxonomy" id="152421"/>
    <lineage>
        <taxon>Eukaryota</taxon>
        <taxon>Viridiplantae</taxon>
        <taxon>Streptophyta</taxon>
        <taxon>Embryophyta</taxon>
        <taxon>Tracheophyta</taxon>
        <taxon>Spermatophyta</taxon>
        <taxon>Magnoliopsida</taxon>
        <taxon>eudicotyledons</taxon>
        <taxon>Gunneridae</taxon>
        <taxon>Pentapetalae</taxon>
        <taxon>rosids</taxon>
        <taxon>malvids</taxon>
        <taxon>Malvales</taxon>
        <taxon>Dipterocarpaceae</taxon>
        <taxon>Rubroshorea</taxon>
    </lineage>
</organism>
<dbReference type="EMBL" id="BPVZ01000133">
    <property type="protein sequence ID" value="GKV39237.1"/>
    <property type="molecule type" value="Genomic_DNA"/>
</dbReference>
<proteinExistence type="predicted"/>
<evidence type="ECO:0000256" key="1">
    <source>
        <dbReference type="SAM" id="Phobius"/>
    </source>
</evidence>
<keyword evidence="1" id="KW-1133">Transmembrane helix</keyword>
<comment type="caution">
    <text evidence="2">The sequence shown here is derived from an EMBL/GenBank/DDBJ whole genome shotgun (WGS) entry which is preliminary data.</text>
</comment>
<dbReference type="AlphaFoldDB" id="A0AAV5LRV4"/>
<accession>A0AAV5LRV4</accession>
<evidence type="ECO:0000313" key="2">
    <source>
        <dbReference type="EMBL" id="GKV39237.1"/>
    </source>
</evidence>
<evidence type="ECO:0000313" key="3">
    <source>
        <dbReference type="Proteomes" id="UP001054252"/>
    </source>
</evidence>
<sequence length="56" mass="6272">MGDDPFHPICVSAVFVPEFTFLHLQDNFERNVFAYSICMSLLPEGCVIIGVTFNSC</sequence>
<dbReference type="Proteomes" id="UP001054252">
    <property type="component" value="Unassembled WGS sequence"/>
</dbReference>
<reference evidence="2 3" key="1">
    <citation type="journal article" date="2021" name="Commun. Biol.">
        <title>The genome of Shorea leprosula (Dipterocarpaceae) highlights the ecological relevance of drought in aseasonal tropical rainforests.</title>
        <authorList>
            <person name="Ng K.K.S."/>
            <person name="Kobayashi M.J."/>
            <person name="Fawcett J.A."/>
            <person name="Hatakeyama M."/>
            <person name="Paape T."/>
            <person name="Ng C.H."/>
            <person name="Ang C.C."/>
            <person name="Tnah L.H."/>
            <person name="Lee C.T."/>
            <person name="Nishiyama T."/>
            <person name="Sese J."/>
            <person name="O'Brien M.J."/>
            <person name="Copetti D."/>
            <person name="Mohd Noor M.I."/>
            <person name="Ong R.C."/>
            <person name="Putra M."/>
            <person name="Sireger I.Z."/>
            <person name="Indrioko S."/>
            <person name="Kosugi Y."/>
            <person name="Izuno A."/>
            <person name="Isagi Y."/>
            <person name="Lee S.L."/>
            <person name="Shimizu K.K."/>
        </authorList>
    </citation>
    <scope>NUCLEOTIDE SEQUENCE [LARGE SCALE GENOMIC DNA]</scope>
    <source>
        <strain evidence="2">214</strain>
    </source>
</reference>